<dbReference type="RefSeq" id="WP_035592896.1">
    <property type="nucleotide sequence ID" value="NZ_JOKD01000005.1"/>
</dbReference>
<comment type="caution">
    <text evidence="4">The sequence shown here is derived from an EMBL/GenBank/DDBJ whole genome shotgun (WGS) entry which is preliminary data.</text>
</comment>
<evidence type="ECO:0000256" key="1">
    <source>
        <dbReference type="PIRNR" id="PIRNR006162"/>
    </source>
</evidence>
<proteinExistence type="predicted"/>
<comment type="subcellular location">
    <subcellularLocation>
        <location evidence="1">Cell inner membrane</location>
        <topology evidence="1">Multi-pass membrane protein</topology>
    </subcellularLocation>
</comment>
<protein>
    <recommendedName>
        <fullName evidence="1">Phosphatidylglycerophosphatase A</fullName>
        <ecNumber evidence="1">3.1.3.27</ecNumber>
    </recommendedName>
    <alternativeName>
        <fullName evidence="1">Phosphatidylglycerolphosphate phosphatase A</fullName>
    </alternativeName>
</protein>
<keyword evidence="2" id="KW-1133">Transmembrane helix</keyword>
<feature type="transmembrane region" description="Helical" evidence="2">
    <location>
        <begin position="45"/>
        <end position="63"/>
    </location>
</feature>
<evidence type="ECO:0000313" key="4">
    <source>
        <dbReference type="EMBL" id="KGE79318.1"/>
    </source>
</evidence>
<comment type="function">
    <text evidence="1">Lipid phosphatase which dephosphorylates phosphatidylglycerophosphate (PGP) to phosphatidylglycerol (PG).</text>
</comment>
<keyword evidence="1" id="KW-0997">Cell inner membrane</keyword>
<dbReference type="Proteomes" id="UP000029721">
    <property type="component" value="Unassembled WGS sequence"/>
</dbReference>
<feature type="transmembrane region" description="Helical" evidence="2">
    <location>
        <begin position="133"/>
        <end position="154"/>
    </location>
</feature>
<dbReference type="CDD" id="cd06971">
    <property type="entry name" value="PgpA"/>
    <property type="match status" value="1"/>
</dbReference>
<organism evidence="4 5">
    <name type="scientific">Halomonas salina</name>
    <dbReference type="NCBI Taxonomy" id="42565"/>
    <lineage>
        <taxon>Bacteria</taxon>
        <taxon>Pseudomonadati</taxon>
        <taxon>Pseudomonadota</taxon>
        <taxon>Gammaproteobacteria</taxon>
        <taxon>Oceanospirillales</taxon>
        <taxon>Halomonadaceae</taxon>
        <taxon>Halomonas</taxon>
    </lineage>
</organism>
<feature type="transmembrane region" description="Helical" evidence="2">
    <location>
        <begin position="20"/>
        <end position="38"/>
    </location>
</feature>
<dbReference type="EC" id="3.1.3.27" evidence="1"/>
<name>A0ABR4WX51_9GAMM</name>
<reference evidence="4 5" key="1">
    <citation type="submission" date="2014-06" db="EMBL/GenBank/DDBJ databases">
        <title>Draft genome sequence of an extremely salt tolerant bacteria Halomonas salina/CIFRI 1.</title>
        <authorList>
            <person name="Behera B.D."/>
            <person name="Meena D.K."/>
            <person name="Das P."/>
            <person name="Maharana J."/>
            <person name="Paria P."/>
            <person name="Sharma A.P."/>
            <person name="Shamsudheen K.V."/>
            <person name="Rijit J."/>
            <person name="Dixit V."/>
            <person name="Verma A."/>
            <person name="Scaria V."/>
            <person name="Sivasubbu S."/>
        </authorList>
    </citation>
    <scope>NUCLEOTIDE SEQUENCE [LARGE SCALE GENOMIC DNA]</scope>
    <source>
        <strain evidence="4 5">CIFRI 1</strain>
    </source>
</reference>
<accession>A0ABR4WX51</accession>
<keyword evidence="1" id="KW-1003">Cell membrane</keyword>
<dbReference type="InterPro" id="IPR036681">
    <property type="entry name" value="PgpA-like_sf"/>
</dbReference>
<keyword evidence="1 2" id="KW-0472">Membrane</keyword>
<dbReference type="PIRSF" id="PIRSF006162">
    <property type="entry name" value="PgpA"/>
    <property type="match status" value="1"/>
</dbReference>
<dbReference type="EMBL" id="JOKD01000005">
    <property type="protein sequence ID" value="KGE79318.1"/>
    <property type="molecule type" value="Genomic_DNA"/>
</dbReference>
<dbReference type="SUPFAM" id="SSF101307">
    <property type="entry name" value="YutG-like"/>
    <property type="match status" value="1"/>
</dbReference>
<keyword evidence="1" id="KW-1208">Phospholipid metabolism</keyword>
<keyword evidence="1" id="KW-0442">Lipid degradation</keyword>
<keyword evidence="1" id="KW-0479">Metal-binding</keyword>
<keyword evidence="1" id="KW-0595">Phospholipid degradation</keyword>
<sequence>MEALWMWPATGFGLGLSPWASGTVGSLLALPLAWWLMGRSRRCRLGLAAALLVAAMPMCQLASDTLGGKDDGRIVLDEIVAFPVAMLGQAAPRHPLTLAGTFVAFRLFDATKPPPVSQVEAMPGGIGIVLDDLVAAFYAWALMGLVSPVAARWWRRGRGEAGR</sequence>
<evidence type="ECO:0000259" key="3">
    <source>
        <dbReference type="Pfam" id="PF04608"/>
    </source>
</evidence>
<keyword evidence="1" id="KW-0443">Lipid metabolism</keyword>
<keyword evidence="5" id="KW-1185">Reference proteome</keyword>
<keyword evidence="1 2" id="KW-0812">Transmembrane</keyword>
<feature type="domain" description="YutG/PgpA" evidence="3">
    <location>
        <begin position="8"/>
        <end position="146"/>
    </location>
</feature>
<dbReference type="InterPro" id="IPR007686">
    <property type="entry name" value="YutG/PgpA"/>
</dbReference>
<dbReference type="Pfam" id="PF04608">
    <property type="entry name" value="PgpA"/>
    <property type="match status" value="1"/>
</dbReference>
<comment type="catalytic activity">
    <reaction evidence="1">
        <text>a 1,2-diacyl-sn-glycero-3-phospho-(1'-sn-glycero-3'-phosphate) + H2O = a 1,2-diacyl-sn-glycero-3-phospho-(1'-sn-glycerol) + phosphate</text>
        <dbReference type="Rhea" id="RHEA:33751"/>
        <dbReference type="ChEBI" id="CHEBI:15377"/>
        <dbReference type="ChEBI" id="CHEBI:43474"/>
        <dbReference type="ChEBI" id="CHEBI:60110"/>
        <dbReference type="ChEBI" id="CHEBI:64716"/>
        <dbReference type="EC" id="3.1.3.27"/>
    </reaction>
</comment>
<keyword evidence="1" id="KW-0378">Hydrolase</keyword>
<evidence type="ECO:0000313" key="5">
    <source>
        <dbReference type="Proteomes" id="UP000029721"/>
    </source>
</evidence>
<evidence type="ECO:0000256" key="2">
    <source>
        <dbReference type="SAM" id="Phobius"/>
    </source>
</evidence>
<keyword evidence="1" id="KW-0460">Magnesium</keyword>
<dbReference type="PANTHER" id="PTHR36305:SF1">
    <property type="entry name" value="PHOSPHATIDYLGLYCEROPHOSPHATASE A"/>
    <property type="match status" value="1"/>
</dbReference>
<comment type="cofactor">
    <cofactor evidence="1">
        <name>Mg(2+)</name>
        <dbReference type="ChEBI" id="CHEBI:18420"/>
    </cofactor>
</comment>
<gene>
    <name evidence="4" type="ORF">FP66_11595</name>
</gene>
<comment type="pathway">
    <text evidence="1">Phospholipid metabolism; phosphatidylglycerol biosynthesis; phosphatidylglycerol from CDP-diacylglycerol: step 2/2.</text>
</comment>
<dbReference type="PANTHER" id="PTHR36305">
    <property type="entry name" value="PHOSPHATIDYLGLYCEROPHOSPHATASE A"/>
    <property type="match status" value="1"/>
</dbReference>
<dbReference type="InterPro" id="IPR026037">
    <property type="entry name" value="PgpA"/>
</dbReference>